<evidence type="ECO:0000256" key="1">
    <source>
        <dbReference type="SAM" id="MobiDB-lite"/>
    </source>
</evidence>
<gene>
    <name evidence="2" type="ORF">EZS28_037412</name>
</gene>
<name>A0A5J4UAX4_9EUKA</name>
<protein>
    <submittedName>
        <fullName evidence="2">Uncharacterized protein</fullName>
    </submittedName>
</protein>
<feature type="region of interest" description="Disordered" evidence="1">
    <location>
        <begin position="67"/>
        <end position="93"/>
    </location>
</feature>
<dbReference type="EMBL" id="SNRW01018725">
    <property type="protein sequence ID" value="KAA6367062.1"/>
    <property type="molecule type" value="Genomic_DNA"/>
</dbReference>
<organism evidence="2 3">
    <name type="scientific">Streblomastix strix</name>
    <dbReference type="NCBI Taxonomy" id="222440"/>
    <lineage>
        <taxon>Eukaryota</taxon>
        <taxon>Metamonada</taxon>
        <taxon>Preaxostyla</taxon>
        <taxon>Oxymonadida</taxon>
        <taxon>Streblomastigidae</taxon>
        <taxon>Streblomastix</taxon>
    </lineage>
</organism>
<evidence type="ECO:0000313" key="3">
    <source>
        <dbReference type="Proteomes" id="UP000324800"/>
    </source>
</evidence>
<reference evidence="2 3" key="1">
    <citation type="submission" date="2019-03" db="EMBL/GenBank/DDBJ databases">
        <title>Single cell metagenomics reveals metabolic interactions within the superorganism composed of flagellate Streblomastix strix and complex community of Bacteroidetes bacteria on its surface.</title>
        <authorList>
            <person name="Treitli S.C."/>
            <person name="Kolisko M."/>
            <person name="Husnik F."/>
            <person name="Keeling P."/>
            <person name="Hampl V."/>
        </authorList>
    </citation>
    <scope>NUCLEOTIDE SEQUENCE [LARGE SCALE GENOMIC DNA]</scope>
    <source>
        <strain evidence="2">ST1C</strain>
    </source>
</reference>
<sequence length="93" mass="10497">MSEAQTIRYSLSQPDYSYKLKALDGRLNLPEQENAVENIMLSTATEALNQEDSTEFTNGKVIFTHHQTSDVHKPKYAEREKGQVAHEKQSAGD</sequence>
<dbReference type="AlphaFoldDB" id="A0A5J4UAX4"/>
<evidence type="ECO:0000313" key="2">
    <source>
        <dbReference type="EMBL" id="KAA6367062.1"/>
    </source>
</evidence>
<accession>A0A5J4UAX4</accession>
<proteinExistence type="predicted"/>
<comment type="caution">
    <text evidence="2">The sequence shown here is derived from an EMBL/GenBank/DDBJ whole genome shotgun (WGS) entry which is preliminary data.</text>
</comment>
<dbReference type="Proteomes" id="UP000324800">
    <property type="component" value="Unassembled WGS sequence"/>
</dbReference>